<dbReference type="InterPro" id="IPR015854">
    <property type="entry name" value="ABC_transpr_LolD-like"/>
</dbReference>
<dbReference type="GO" id="GO:0005886">
    <property type="term" value="C:plasma membrane"/>
    <property type="evidence" value="ECO:0007669"/>
    <property type="project" value="TreeGrafter"/>
</dbReference>
<dbReference type="Pfam" id="PF00005">
    <property type="entry name" value="ABC_tran"/>
    <property type="match status" value="1"/>
</dbReference>
<dbReference type="SMART" id="SM00382">
    <property type="entry name" value="AAA"/>
    <property type="match status" value="1"/>
</dbReference>
<organism evidence="4 5">
    <name type="scientific">Chryseotalea sanaruensis</name>
    <dbReference type="NCBI Taxonomy" id="2482724"/>
    <lineage>
        <taxon>Bacteria</taxon>
        <taxon>Pseudomonadati</taxon>
        <taxon>Bacteroidota</taxon>
        <taxon>Cytophagia</taxon>
        <taxon>Cytophagales</taxon>
        <taxon>Chryseotaleaceae</taxon>
        <taxon>Chryseotalea</taxon>
    </lineage>
</organism>
<dbReference type="InterPro" id="IPR003593">
    <property type="entry name" value="AAA+_ATPase"/>
</dbReference>
<dbReference type="EMBL" id="BHXQ01000003">
    <property type="protein sequence ID" value="GCC51475.1"/>
    <property type="molecule type" value="Genomic_DNA"/>
</dbReference>
<dbReference type="RefSeq" id="WP_127122139.1">
    <property type="nucleotide sequence ID" value="NZ_BHXQ01000003.1"/>
</dbReference>
<dbReference type="InterPro" id="IPR003439">
    <property type="entry name" value="ABC_transporter-like_ATP-bd"/>
</dbReference>
<feature type="domain" description="ABC transporter" evidence="3">
    <location>
        <begin position="2"/>
        <end position="210"/>
    </location>
</feature>
<keyword evidence="2 4" id="KW-0067">ATP-binding</keyword>
<dbReference type="GO" id="GO:0016887">
    <property type="term" value="F:ATP hydrolysis activity"/>
    <property type="evidence" value="ECO:0007669"/>
    <property type="project" value="InterPro"/>
</dbReference>
<dbReference type="Gene3D" id="3.40.50.300">
    <property type="entry name" value="P-loop containing nucleotide triphosphate hydrolases"/>
    <property type="match status" value="1"/>
</dbReference>
<dbReference type="OrthoDB" id="1114670at2"/>
<dbReference type="InterPro" id="IPR017871">
    <property type="entry name" value="ABC_transporter-like_CS"/>
</dbReference>
<dbReference type="PROSITE" id="PS00211">
    <property type="entry name" value="ABC_TRANSPORTER_1"/>
    <property type="match status" value="1"/>
</dbReference>
<evidence type="ECO:0000256" key="1">
    <source>
        <dbReference type="ARBA" id="ARBA00022741"/>
    </source>
</evidence>
<evidence type="ECO:0000259" key="3">
    <source>
        <dbReference type="PROSITE" id="PS50893"/>
    </source>
</evidence>
<evidence type="ECO:0000313" key="4">
    <source>
        <dbReference type="EMBL" id="GCC51475.1"/>
    </source>
</evidence>
<dbReference type="PANTHER" id="PTHR24220">
    <property type="entry name" value="IMPORT ATP-BINDING PROTEIN"/>
    <property type="match status" value="1"/>
</dbReference>
<proteinExistence type="predicted"/>
<gene>
    <name evidence="4" type="ORF">SanaruYs_17000</name>
</gene>
<comment type="caution">
    <text evidence="4">The sequence shown here is derived from an EMBL/GenBank/DDBJ whole genome shotgun (WGS) entry which is preliminary data.</text>
</comment>
<protein>
    <submittedName>
        <fullName evidence="4">ABC transporter ATP-binding protein</fullName>
    </submittedName>
</protein>
<reference evidence="4 5" key="1">
    <citation type="submission" date="2018-11" db="EMBL/GenBank/DDBJ databases">
        <title>Chryseotalea sanarue gen. nov., sp., nov., a member of the family Cytophagaceae, isolated from a brackish lake in Hamamatsu Japan.</title>
        <authorList>
            <person name="Maejima Y."/>
            <person name="Iino T."/>
            <person name="Muraguchi Y."/>
            <person name="Fukuda K."/>
            <person name="Ohkuma M."/>
            <person name="Moriuchi R."/>
            <person name="Dohra H."/>
            <person name="Kimbara K."/>
            <person name="Shintani M."/>
        </authorList>
    </citation>
    <scope>NUCLEOTIDE SEQUENCE [LARGE SCALE GENOMIC DNA]</scope>
    <source>
        <strain evidence="4 5">Ys</strain>
    </source>
</reference>
<dbReference type="AlphaFoldDB" id="A0A401U9B8"/>
<dbReference type="Proteomes" id="UP000288227">
    <property type="component" value="Unassembled WGS sequence"/>
</dbReference>
<accession>A0A401U9B8</accession>
<dbReference type="GO" id="GO:0005524">
    <property type="term" value="F:ATP binding"/>
    <property type="evidence" value="ECO:0007669"/>
    <property type="project" value="UniProtKB-KW"/>
</dbReference>
<evidence type="ECO:0000256" key="2">
    <source>
        <dbReference type="ARBA" id="ARBA00022840"/>
    </source>
</evidence>
<dbReference type="PROSITE" id="PS50893">
    <property type="entry name" value="ABC_TRANSPORTER_2"/>
    <property type="match status" value="1"/>
</dbReference>
<evidence type="ECO:0000313" key="5">
    <source>
        <dbReference type="Proteomes" id="UP000288227"/>
    </source>
</evidence>
<name>A0A401U9B8_9BACT</name>
<dbReference type="SUPFAM" id="SSF52540">
    <property type="entry name" value="P-loop containing nucleoside triphosphate hydrolases"/>
    <property type="match status" value="1"/>
</dbReference>
<dbReference type="GO" id="GO:0022857">
    <property type="term" value="F:transmembrane transporter activity"/>
    <property type="evidence" value="ECO:0007669"/>
    <property type="project" value="TreeGrafter"/>
</dbReference>
<keyword evidence="5" id="KW-1185">Reference proteome</keyword>
<keyword evidence="1" id="KW-0547">Nucleotide-binding</keyword>
<sequence>MIEVKGLTYTYNGQKAISFPDFIINQGEHCLLLGSSGSGKTTLLHLLGGLLRNYQGSVITAEQELSRLSESALDAFRGKQMGFIFQKNHLITALNVEDNLKLAPYLAGANIDEKRIEEVLTRLGIASKRTAKVTEISQGQAQRVAIARAVMHKPAIILADEPTSALDDTSCEQVIQLLMEVAKENKASLIVATHDQRIKNYISKQVILTPQY</sequence>
<dbReference type="InterPro" id="IPR027417">
    <property type="entry name" value="P-loop_NTPase"/>
</dbReference>